<keyword evidence="1" id="KW-0479">Metal-binding</keyword>
<accession>A0A158IDE3</accession>
<protein>
    <recommendedName>
        <fullName evidence="1">Microcystinase C</fullName>
        <shortName evidence="1">MlrC</shortName>
    </recommendedName>
</protein>
<comment type="similarity">
    <text evidence="1">Belongs to the peptidase M81 family.</text>
</comment>
<evidence type="ECO:0000259" key="3">
    <source>
        <dbReference type="Pfam" id="PF07364"/>
    </source>
</evidence>
<dbReference type="Pfam" id="PF07364">
    <property type="entry name" value="DUF1485"/>
    <property type="match status" value="1"/>
</dbReference>
<organism evidence="4 5">
    <name type="scientific">Caballeronia udeis</name>
    <dbReference type="NCBI Taxonomy" id="1232866"/>
    <lineage>
        <taxon>Bacteria</taxon>
        <taxon>Pseudomonadati</taxon>
        <taxon>Pseudomonadota</taxon>
        <taxon>Betaproteobacteria</taxon>
        <taxon>Burkholderiales</taxon>
        <taxon>Burkholderiaceae</taxon>
        <taxon>Caballeronia</taxon>
    </lineage>
</organism>
<feature type="domain" description="Microcystin LR degradation protein MlrC C-terminal" evidence="2">
    <location>
        <begin position="307"/>
        <end position="481"/>
    </location>
</feature>
<dbReference type="InterPro" id="IPR010799">
    <property type="entry name" value="MlrC_C"/>
</dbReference>
<keyword evidence="1" id="KW-0378">Hydrolase</keyword>
<dbReference type="EMBL" id="FCOK02000048">
    <property type="protein sequence ID" value="SAL54423.1"/>
    <property type="molecule type" value="Genomic_DNA"/>
</dbReference>
<name>A0A158IDE3_9BURK</name>
<evidence type="ECO:0000313" key="5">
    <source>
        <dbReference type="Proteomes" id="UP000054683"/>
    </source>
</evidence>
<reference evidence="4 5" key="1">
    <citation type="submission" date="2016-01" db="EMBL/GenBank/DDBJ databases">
        <authorList>
            <person name="Oliw E.H."/>
        </authorList>
    </citation>
    <scope>NUCLEOTIDE SEQUENCE [LARGE SCALE GENOMIC DNA]</scope>
    <source>
        <strain evidence="4">LMG 27134</strain>
    </source>
</reference>
<evidence type="ECO:0000259" key="2">
    <source>
        <dbReference type="Pfam" id="PF07171"/>
    </source>
</evidence>
<dbReference type="InterPro" id="IPR015995">
    <property type="entry name" value="MlrC_N"/>
</dbReference>
<dbReference type="RefSeq" id="WP_063977935.1">
    <property type="nucleotide sequence ID" value="NZ_FCOK02000048.1"/>
</dbReference>
<dbReference type="GO" id="GO:0008237">
    <property type="term" value="F:metallopeptidase activity"/>
    <property type="evidence" value="ECO:0007669"/>
    <property type="project" value="UniProtKB-KW"/>
</dbReference>
<evidence type="ECO:0000313" key="4">
    <source>
        <dbReference type="EMBL" id="SAL54423.1"/>
    </source>
</evidence>
<proteinExistence type="inferred from homology"/>
<feature type="domain" description="Microcystin LR degradation protein MlrC N-terminal" evidence="3">
    <location>
        <begin position="9"/>
        <end position="293"/>
    </location>
</feature>
<dbReference type="GO" id="GO:0046872">
    <property type="term" value="F:metal ion binding"/>
    <property type="evidence" value="ECO:0007669"/>
    <property type="project" value="UniProtKB-KW"/>
</dbReference>
<dbReference type="GO" id="GO:0006508">
    <property type="term" value="P:proteolysis"/>
    <property type="evidence" value="ECO:0007669"/>
    <property type="project" value="UniProtKB-KW"/>
</dbReference>
<dbReference type="InterPro" id="IPR009197">
    <property type="entry name" value="MlrC"/>
</dbReference>
<dbReference type="Pfam" id="PF07171">
    <property type="entry name" value="MlrC_C"/>
    <property type="match status" value="1"/>
</dbReference>
<keyword evidence="1" id="KW-0482">Metalloprotease</keyword>
<dbReference type="AlphaFoldDB" id="A0A158IDE3"/>
<evidence type="ECO:0000256" key="1">
    <source>
        <dbReference type="PIRNR" id="PIRNR012702"/>
    </source>
</evidence>
<dbReference type="OrthoDB" id="5288421at2"/>
<gene>
    <name evidence="4" type="ORF">AWB69_05788</name>
</gene>
<comment type="cofactor">
    <cofactor evidence="1">
        <name>Zn(2+)</name>
        <dbReference type="ChEBI" id="CHEBI:29105"/>
    </cofactor>
    <text evidence="1">Binds 1 zinc ion per subunit.</text>
</comment>
<comment type="function">
    <text evidence="1">Involved in peptidolytic degradation of cyclic heptapeptide hepatotoxin microcystin (MC).</text>
</comment>
<keyword evidence="1" id="KW-0645">Protease</keyword>
<dbReference type="Proteomes" id="UP000054683">
    <property type="component" value="Unassembled WGS sequence"/>
</dbReference>
<dbReference type="PIRSF" id="PIRSF012702">
    <property type="entry name" value="UCP012702"/>
    <property type="match status" value="1"/>
</dbReference>
<sequence>MTTRKPVKLFLGMLAHETNTFSPVPTGRRNFEQAVFYRLGDELDGNQVAHFPAYSDILDIAKQRGDTLLCGLAAWTQPSGPTSRAGYESLREELLDGLRASGEIDGVLLVLHGAMVAEGYHDCEGDLLARVRQIVGPSVPIGALLDLHGNVSDAMIASGAILVACKEYPHIDYPARAKELYGIMLDVIAGGVMPTCHFQSLPMLGLFGTTEQPMSGFVKRLSMLEGKNGILSISAMHGFPWSDTEHTCASIIVVSDDSKEDRTQILASSLAAELFELRERATVTRYDVSDALDVCGRLATPDGPVILADSSDNPGGGAACDSTFILREMLKRKVEDAAVGMIWDPQAAILAADAGVGSTLQIRIGGKTGPLSGMPVDIEATVLAVRDNATQRGLGGKVRDPLGLAVALKTGSIVIIVNSIRQQVFSPDCFTELGIEIHAKRLVVVKSSQHFRAAFDPIASTTVYCNAPGSLDINLSALSYKFLRRPIWPLDQMSAG</sequence>